<dbReference type="InterPro" id="IPR027417">
    <property type="entry name" value="P-loop_NTPase"/>
</dbReference>
<feature type="domain" description="Sigma-54 factor interaction" evidence="8">
    <location>
        <begin position="141"/>
        <end position="370"/>
    </location>
</feature>
<reference evidence="10 11" key="1">
    <citation type="submission" date="2016-10" db="EMBL/GenBank/DDBJ databases">
        <title>Draft Genome Sequence of Rhizobacteria Flavobacterium johnsoniae CI04.</title>
        <authorList>
            <person name="Bravo J.I."/>
            <person name="Lozano G.L."/>
            <person name="Handelsman J."/>
        </authorList>
    </citation>
    <scope>NUCLEOTIDE SEQUENCE [LARGE SCALE GENOMIC DNA]</scope>
    <source>
        <strain evidence="10 11">CI04</strain>
    </source>
</reference>
<evidence type="ECO:0000256" key="3">
    <source>
        <dbReference type="ARBA" id="ARBA00022840"/>
    </source>
</evidence>
<evidence type="ECO:0000256" key="5">
    <source>
        <dbReference type="ARBA" id="ARBA00023015"/>
    </source>
</evidence>
<evidence type="ECO:0000259" key="9">
    <source>
        <dbReference type="PROSITE" id="PS50110"/>
    </source>
</evidence>
<comment type="caution">
    <text evidence="10">The sequence shown here is derived from an EMBL/GenBank/DDBJ whole genome shotgun (WGS) entry which is preliminary data.</text>
</comment>
<dbReference type="InterPro" id="IPR011006">
    <property type="entry name" value="CheY-like_superfamily"/>
</dbReference>
<keyword evidence="5" id="KW-0805">Transcription regulation</keyword>
<dbReference type="Pfam" id="PF00072">
    <property type="entry name" value="Response_reg"/>
    <property type="match status" value="1"/>
</dbReference>
<evidence type="ECO:0000256" key="6">
    <source>
        <dbReference type="ARBA" id="ARBA00023163"/>
    </source>
</evidence>
<dbReference type="PROSITE" id="PS50045">
    <property type="entry name" value="SIGMA54_INTERACT_4"/>
    <property type="match status" value="1"/>
</dbReference>
<feature type="domain" description="Response regulatory" evidence="9">
    <location>
        <begin position="3"/>
        <end position="119"/>
    </location>
</feature>
<dbReference type="FunFam" id="3.40.50.2300:FF:000018">
    <property type="entry name" value="DNA-binding transcriptional regulator NtrC"/>
    <property type="match status" value="1"/>
</dbReference>
<evidence type="ECO:0000256" key="2">
    <source>
        <dbReference type="ARBA" id="ARBA00022741"/>
    </source>
</evidence>
<dbReference type="SMART" id="SM00448">
    <property type="entry name" value="REC"/>
    <property type="match status" value="1"/>
</dbReference>
<dbReference type="OrthoDB" id="5401077at2"/>
<dbReference type="Pfam" id="PF00158">
    <property type="entry name" value="Sigma54_activat"/>
    <property type="match status" value="1"/>
</dbReference>
<dbReference type="PROSITE" id="PS00676">
    <property type="entry name" value="SIGMA54_INTERACT_2"/>
    <property type="match status" value="1"/>
</dbReference>
<dbReference type="InterPro" id="IPR025943">
    <property type="entry name" value="Sigma_54_int_dom_ATP-bd_2"/>
</dbReference>
<dbReference type="Gene3D" id="1.10.8.60">
    <property type="match status" value="1"/>
</dbReference>
<keyword evidence="1 7" id="KW-0597">Phosphoprotein</keyword>
<evidence type="ECO:0000313" key="10">
    <source>
        <dbReference type="EMBL" id="OIV43869.1"/>
    </source>
</evidence>
<dbReference type="CDD" id="cd00009">
    <property type="entry name" value="AAA"/>
    <property type="match status" value="1"/>
</dbReference>
<dbReference type="Gene3D" id="3.40.50.300">
    <property type="entry name" value="P-loop containing nucleotide triphosphate hydrolases"/>
    <property type="match status" value="1"/>
</dbReference>
<dbReference type="PROSITE" id="PS50110">
    <property type="entry name" value="RESPONSE_REGULATORY"/>
    <property type="match status" value="1"/>
</dbReference>
<gene>
    <name evidence="10" type="ORF">BKM63_01295</name>
</gene>
<keyword evidence="3" id="KW-0067">ATP-binding</keyword>
<dbReference type="InterPro" id="IPR003593">
    <property type="entry name" value="AAA+_ATPase"/>
</dbReference>
<keyword evidence="6" id="KW-0804">Transcription</keyword>
<dbReference type="InterPro" id="IPR001789">
    <property type="entry name" value="Sig_transdc_resp-reg_receiver"/>
</dbReference>
<dbReference type="Proteomes" id="UP000182826">
    <property type="component" value="Unassembled WGS sequence"/>
</dbReference>
<evidence type="ECO:0000256" key="4">
    <source>
        <dbReference type="ARBA" id="ARBA00023012"/>
    </source>
</evidence>
<dbReference type="InterPro" id="IPR058031">
    <property type="entry name" value="AAA_lid_NorR"/>
</dbReference>
<keyword evidence="2" id="KW-0547">Nucleotide-binding</keyword>
<protein>
    <submittedName>
        <fullName evidence="10">Response regulator</fullName>
    </submittedName>
</protein>
<evidence type="ECO:0000256" key="7">
    <source>
        <dbReference type="PROSITE-ProRule" id="PRU00169"/>
    </source>
</evidence>
<dbReference type="SMART" id="SM00382">
    <property type="entry name" value="AAA"/>
    <property type="match status" value="1"/>
</dbReference>
<evidence type="ECO:0000259" key="8">
    <source>
        <dbReference type="PROSITE" id="PS50045"/>
    </source>
</evidence>
<dbReference type="AlphaFoldDB" id="A0A1J7BZ24"/>
<evidence type="ECO:0000313" key="11">
    <source>
        <dbReference type="Proteomes" id="UP000182826"/>
    </source>
</evidence>
<accession>A0A1J7BZ24</accession>
<proteinExistence type="predicted"/>
<dbReference type="PANTHER" id="PTHR32071">
    <property type="entry name" value="TRANSCRIPTIONAL REGULATORY PROTEIN"/>
    <property type="match status" value="1"/>
</dbReference>
<sequence>MSKIIIIEDEAAIRRVLVKILSEENDAYQVDEAEDGAAGLEKIKNNDYDLVLCDIKMPKLDGVEVLEEVKKIKPEIPMVMISGHGDMETAIHTMRLGAFDYISKPPDLNRLLNTVRNALDKKQLVVENKILKKKVSKNYEMIGESESINHIKMMIDKVAQTEARVLITGPNGTGKELVAHQLHEKSERSNFPLIEVNCAAIPSELIESELFGHVKGAFTSAVKDRAGKFEAADKGTIFLDEIGDMSLSAQAKVLRALQESMITRVGADKDIKVDVRVVAATNKDLKTEIAEGRFREDLYHRLAVILIKVPPLNERRDDIPALIRHFAAKIASEQGNVVKVFSAQAIKLLQEYDWTGNIRELRNVVERLIILGGNEISETDVKLFASK</sequence>
<dbReference type="InterPro" id="IPR002078">
    <property type="entry name" value="Sigma_54_int"/>
</dbReference>
<feature type="modified residue" description="4-aspartylphosphate" evidence="7">
    <location>
        <position position="54"/>
    </location>
</feature>
<dbReference type="FunFam" id="3.40.50.300:FF:000006">
    <property type="entry name" value="DNA-binding transcriptional regulator NtrC"/>
    <property type="match status" value="1"/>
</dbReference>
<organism evidence="10 11">
    <name type="scientific">Flavobacterium johnsoniae</name>
    <name type="common">Cytophaga johnsonae</name>
    <dbReference type="NCBI Taxonomy" id="986"/>
    <lineage>
        <taxon>Bacteria</taxon>
        <taxon>Pseudomonadati</taxon>
        <taxon>Bacteroidota</taxon>
        <taxon>Flavobacteriia</taxon>
        <taxon>Flavobacteriales</taxon>
        <taxon>Flavobacteriaceae</taxon>
        <taxon>Flavobacterium</taxon>
    </lineage>
</organism>
<dbReference type="Pfam" id="PF25601">
    <property type="entry name" value="AAA_lid_14"/>
    <property type="match status" value="1"/>
</dbReference>
<evidence type="ECO:0000256" key="1">
    <source>
        <dbReference type="ARBA" id="ARBA00022553"/>
    </source>
</evidence>
<keyword evidence="11" id="KW-1185">Reference proteome</keyword>
<keyword evidence="4" id="KW-0902">Two-component regulatory system</keyword>
<dbReference type="SUPFAM" id="SSF52540">
    <property type="entry name" value="P-loop containing nucleoside triphosphate hydrolases"/>
    <property type="match status" value="1"/>
</dbReference>
<dbReference type="RefSeq" id="WP_071634876.1">
    <property type="nucleotide sequence ID" value="NZ_MLFK01000001.1"/>
</dbReference>
<dbReference type="SUPFAM" id="SSF52172">
    <property type="entry name" value="CheY-like"/>
    <property type="match status" value="1"/>
</dbReference>
<dbReference type="GO" id="GO:0006355">
    <property type="term" value="P:regulation of DNA-templated transcription"/>
    <property type="evidence" value="ECO:0007669"/>
    <property type="project" value="InterPro"/>
</dbReference>
<dbReference type="GO" id="GO:0005524">
    <property type="term" value="F:ATP binding"/>
    <property type="evidence" value="ECO:0007669"/>
    <property type="project" value="UniProtKB-KW"/>
</dbReference>
<dbReference type="Gene3D" id="3.40.50.2300">
    <property type="match status" value="1"/>
</dbReference>
<dbReference type="GO" id="GO:0000160">
    <property type="term" value="P:phosphorelay signal transduction system"/>
    <property type="evidence" value="ECO:0007669"/>
    <property type="project" value="UniProtKB-KW"/>
</dbReference>
<name>A0A1J7BZ24_FLAJO</name>
<dbReference type="EMBL" id="MLFK01000001">
    <property type="protein sequence ID" value="OIV43869.1"/>
    <property type="molecule type" value="Genomic_DNA"/>
</dbReference>